<dbReference type="Gene3D" id="1.25.40.20">
    <property type="entry name" value="Ankyrin repeat-containing domain"/>
    <property type="match status" value="1"/>
</dbReference>
<dbReference type="InterPro" id="IPR056125">
    <property type="entry name" value="DUF7708"/>
</dbReference>
<dbReference type="Gene3D" id="3.40.50.300">
    <property type="entry name" value="P-loop containing nucleotide triphosphate hydrolases"/>
    <property type="match status" value="1"/>
</dbReference>
<reference evidence="6 7" key="1">
    <citation type="submission" date="2019-10" db="EMBL/GenBank/DDBJ databases">
        <authorList>
            <person name="Palmer J.M."/>
        </authorList>
    </citation>
    <scope>NUCLEOTIDE SEQUENCE [LARGE SCALE GENOMIC DNA]</scope>
    <source>
        <strain evidence="6 7">TWF718</strain>
    </source>
</reference>
<evidence type="ECO:0000313" key="7">
    <source>
        <dbReference type="Proteomes" id="UP001313282"/>
    </source>
</evidence>
<dbReference type="Pfam" id="PF22939">
    <property type="entry name" value="WHD_GPIID"/>
    <property type="match status" value="1"/>
</dbReference>
<dbReference type="PANTHER" id="PTHR10039">
    <property type="entry name" value="AMELOGENIN"/>
    <property type="match status" value="1"/>
</dbReference>
<dbReference type="InterPro" id="IPR027417">
    <property type="entry name" value="P-loop_NTPase"/>
</dbReference>
<comment type="caution">
    <text evidence="6">The sequence shown here is derived from an EMBL/GenBank/DDBJ whole genome shotgun (WGS) entry which is preliminary data.</text>
</comment>
<evidence type="ECO:0000259" key="5">
    <source>
        <dbReference type="Pfam" id="PF24883"/>
    </source>
</evidence>
<feature type="domain" description="DUF7708" evidence="4">
    <location>
        <begin position="64"/>
        <end position="217"/>
    </location>
</feature>
<dbReference type="SMART" id="SM00248">
    <property type="entry name" value="ANK"/>
    <property type="match status" value="2"/>
</dbReference>
<dbReference type="InterPro" id="IPR036770">
    <property type="entry name" value="Ankyrin_rpt-contain_sf"/>
</dbReference>
<dbReference type="InterPro" id="IPR056884">
    <property type="entry name" value="NPHP3-like_N"/>
</dbReference>
<evidence type="ECO:0000256" key="1">
    <source>
        <dbReference type="ARBA" id="ARBA00022737"/>
    </source>
</evidence>
<sequence>MNGTFRDPWELAKERFREGLTDEEKAQFNHVEPEEVLYEASAAQKRAQADSKAWYMASKLMPVVDAIGQYGTAFDVISNTSPEILCPLWGGLRIVLTIAQSFGKYHDKLLDMFERIGDVLPRFDSYAKLFPSHRYLLHALSLAYLDILLFCTAAKKVFLEGRNKYSKKINQLLPPSLKVGMKLLWRPFEIQFGQFMENFRRHKANVEREALSAHMIESSEEREAQTEERRLQNAERSLARQDRIEEERRRKEARWKFILLKLCPYDYEKKMKDSQKIRHTGTCGWIKECDNYKSWANSSQSGVLWVYGKAGCGKTILSGWVYENQLEIVRNIDDAIVLSYLCSFKEANSLSATAVLESYIKQILLLLTEAGTPEDILETMELALQGNKSLDFDTAVGIFFALARMFKRIWVILDGIDECIAHSIEDIIQWIARAQQFSDSRISLYVSSRKDIEIKDRLERYPAISLSDSQPASDLNGYIVEQVNLLKTKGELKLGSPGLYQKVVEKLKSKADGMFLWVALQLKDICDCATDSEVEEALDHLPIGLYETYEHGLRRIFVDRKDPRARSTSRRVYNWIYHAKRPLTTSEIMEAISINIDDNHLNQSKIAFGEQIWRIIKRCGNLLEYNEADDTISFFHYTLKQYITELPHNDEISSEAKIVDVAKTICSSEELIARLCLTYLSFSDFETKVVPFQQSTVSENMQLIQKYASNLATTNQTNAIGKGFQSIMRGFRLANGFFDDEARVKIDFSRYVYLPKPPPESVIAQYKLLEYIRRYWLQHCRVLDSADGELFPRGFLKLCFEGAPAVEIRPWGQRYSQGLYPYTDAFVWAIENDHCFLLSAIKKKIGGMDSGYYRGLTFQGQTTSAHIAASHPTADTLRWLSEKWTGSYDPEYLKQVDYYGRNILHIAVLSNSFGVSEYLFETSIDKNWWAHQDIHGNTPFDYAIESRNIKILDLLNDNGCNVIDVESSVSPGWSTNGDPAPKLGKLFCLVCSLDRADLYQKLSPLFLPWIEKSTADNLYLLEGIEMASKSGNAFIAKSALMALPQGHLFGPVFKSSILRSIDLMLCVKDHDAARSLLVRFGQGIEFRHINDDSPQRSSQIGRAVKDLYPVVIPSLLASYLGTPDSEMIKDTLLPDIDFGIVDPQEFQRSLLTFDCSSLGALIRQITSHPPGFSFQLYHYIWENTFFLHALTNQGFLSYNSSVALERFEEIGHMLEYIIQTIPLETLGVASALFEKILITLVHIARNLAIVYYGCMNYWGHQHDYDRKRVKISASSLLASFTRFIGPLMKMLDPKAVASILVMAPHKTEIYKAYKDFHPPFRLVGLTKTTQASNLAMIFRTCSALHLDFYSYDAHPQKNPLKVAVEELVSNIPGRPARLRFKRLGHPDHNALNFIGALDELFGKILKQAEFDKKETYTFLKSLEAIISDMPPFVPCLFEAILEKDFLFNPPERRAIGPDTLNCAIQTASEWILYYPQDREWREECLGYIKLLLAAGADPFCSSQLSHLDSAFRNIEKELEPNYPKPGNSESSKKYILKPTLQGGSSIDKLTAVSKAAILTMLERHHEITEYPRRFISSQDDDSEAILEDDWEYRMITLKLLEADIIRKLQPEH</sequence>
<keyword evidence="7" id="KW-1185">Reference proteome</keyword>
<dbReference type="InterPro" id="IPR054471">
    <property type="entry name" value="GPIID_WHD"/>
</dbReference>
<proteinExistence type="predicted"/>
<gene>
    <name evidence="6" type="ORF">TWF718_010268</name>
</gene>
<keyword evidence="2" id="KW-0175">Coiled coil</keyword>
<dbReference type="SUPFAM" id="SSF140860">
    <property type="entry name" value="Pseudo ankyrin repeat-like"/>
    <property type="match status" value="1"/>
</dbReference>
<name>A0AAN8MLP4_9PEZI</name>
<feature type="coiled-coil region" evidence="2">
    <location>
        <begin position="217"/>
        <end position="254"/>
    </location>
</feature>
<feature type="domain" description="GPI inositol-deacylase winged helix" evidence="3">
    <location>
        <begin position="564"/>
        <end position="645"/>
    </location>
</feature>
<dbReference type="Pfam" id="PF12796">
    <property type="entry name" value="Ank_2"/>
    <property type="match status" value="1"/>
</dbReference>
<dbReference type="InterPro" id="IPR002110">
    <property type="entry name" value="Ankyrin_rpt"/>
</dbReference>
<keyword evidence="1" id="KW-0677">Repeat</keyword>
<evidence type="ECO:0000256" key="2">
    <source>
        <dbReference type="SAM" id="Coils"/>
    </source>
</evidence>
<organism evidence="6 7">
    <name type="scientific">Orbilia javanica</name>
    <dbReference type="NCBI Taxonomy" id="47235"/>
    <lineage>
        <taxon>Eukaryota</taxon>
        <taxon>Fungi</taxon>
        <taxon>Dikarya</taxon>
        <taxon>Ascomycota</taxon>
        <taxon>Pezizomycotina</taxon>
        <taxon>Orbiliomycetes</taxon>
        <taxon>Orbiliales</taxon>
        <taxon>Orbiliaceae</taxon>
        <taxon>Orbilia</taxon>
    </lineage>
</organism>
<dbReference type="Pfam" id="PF24809">
    <property type="entry name" value="DUF7708"/>
    <property type="match status" value="1"/>
</dbReference>
<dbReference type="EMBL" id="JAVHNR010000008">
    <property type="protein sequence ID" value="KAK6334822.1"/>
    <property type="molecule type" value="Genomic_DNA"/>
</dbReference>
<evidence type="ECO:0000313" key="6">
    <source>
        <dbReference type="EMBL" id="KAK6334822.1"/>
    </source>
</evidence>
<dbReference type="Proteomes" id="UP001313282">
    <property type="component" value="Unassembled WGS sequence"/>
</dbReference>
<protein>
    <recommendedName>
        <fullName evidence="8">NACHT domain-containing protein</fullName>
    </recommendedName>
</protein>
<feature type="domain" description="Nephrocystin 3-like N-terminal" evidence="5">
    <location>
        <begin position="281"/>
        <end position="449"/>
    </location>
</feature>
<evidence type="ECO:0000259" key="4">
    <source>
        <dbReference type="Pfam" id="PF24809"/>
    </source>
</evidence>
<evidence type="ECO:0000259" key="3">
    <source>
        <dbReference type="Pfam" id="PF22939"/>
    </source>
</evidence>
<accession>A0AAN8MLP4</accession>
<dbReference type="Pfam" id="PF24883">
    <property type="entry name" value="NPHP3_N"/>
    <property type="match status" value="1"/>
</dbReference>
<evidence type="ECO:0008006" key="8">
    <source>
        <dbReference type="Google" id="ProtNLM"/>
    </source>
</evidence>
<dbReference type="SUPFAM" id="SSF52540">
    <property type="entry name" value="P-loop containing nucleoside triphosphate hydrolases"/>
    <property type="match status" value="1"/>
</dbReference>